<dbReference type="InterPro" id="IPR016032">
    <property type="entry name" value="Sig_transdc_resp-reg_C-effctor"/>
</dbReference>
<dbReference type="Gene3D" id="1.10.10.10">
    <property type="entry name" value="Winged helix-like DNA-binding domain superfamily/Winged helix DNA-binding domain"/>
    <property type="match status" value="1"/>
</dbReference>
<evidence type="ECO:0000256" key="2">
    <source>
        <dbReference type="PROSITE-ProRule" id="PRU01091"/>
    </source>
</evidence>
<organism evidence="4 5">
    <name type="scientific">Candidatus Roizmanbacteria bacterium GW2011_GWC2_37_13</name>
    <dbReference type="NCBI Taxonomy" id="1618486"/>
    <lineage>
        <taxon>Bacteria</taxon>
        <taxon>Candidatus Roizmaniibacteriota</taxon>
    </lineage>
</organism>
<name>A0A0G0IM87_9BACT</name>
<evidence type="ECO:0000259" key="3">
    <source>
        <dbReference type="PROSITE" id="PS51755"/>
    </source>
</evidence>
<protein>
    <recommendedName>
        <fullName evidence="3">OmpR/PhoB-type domain-containing protein</fullName>
    </recommendedName>
</protein>
<dbReference type="GO" id="GO:0003677">
    <property type="term" value="F:DNA binding"/>
    <property type="evidence" value="ECO:0007669"/>
    <property type="project" value="UniProtKB-UniRule"/>
</dbReference>
<reference evidence="4 5" key="1">
    <citation type="journal article" date="2015" name="Nature">
        <title>rRNA introns, odd ribosomes, and small enigmatic genomes across a large radiation of phyla.</title>
        <authorList>
            <person name="Brown C.T."/>
            <person name="Hug L.A."/>
            <person name="Thomas B.C."/>
            <person name="Sharon I."/>
            <person name="Castelle C.J."/>
            <person name="Singh A."/>
            <person name="Wilkins M.J."/>
            <person name="Williams K.H."/>
            <person name="Banfield J.F."/>
        </authorList>
    </citation>
    <scope>NUCLEOTIDE SEQUENCE [LARGE SCALE GENOMIC DNA]</scope>
</reference>
<evidence type="ECO:0000313" key="4">
    <source>
        <dbReference type="EMBL" id="KKQ25334.1"/>
    </source>
</evidence>
<evidence type="ECO:0000256" key="1">
    <source>
        <dbReference type="ARBA" id="ARBA00023125"/>
    </source>
</evidence>
<dbReference type="SUPFAM" id="SSF52540">
    <property type="entry name" value="P-loop containing nucleoside triphosphate hydrolases"/>
    <property type="match status" value="1"/>
</dbReference>
<dbReference type="CDD" id="cd00383">
    <property type="entry name" value="trans_reg_C"/>
    <property type="match status" value="1"/>
</dbReference>
<dbReference type="EMBL" id="LBSV01000009">
    <property type="protein sequence ID" value="KKQ25334.1"/>
    <property type="molecule type" value="Genomic_DNA"/>
</dbReference>
<dbReference type="Proteomes" id="UP000034917">
    <property type="component" value="Unassembled WGS sequence"/>
</dbReference>
<keyword evidence="1 2" id="KW-0238">DNA-binding</keyword>
<dbReference type="GO" id="GO:0000160">
    <property type="term" value="P:phosphorelay signal transduction system"/>
    <property type="evidence" value="ECO:0007669"/>
    <property type="project" value="InterPro"/>
</dbReference>
<dbReference type="GO" id="GO:0006355">
    <property type="term" value="P:regulation of DNA-templated transcription"/>
    <property type="evidence" value="ECO:0007669"/>
    <property type="project" value="InterPro"/>
</dbReference>
<sequence>MKKVVNSLTEEALEADARRWLNIIRYHESGTIIQLQNDAVYRVNQLINDKKLLKKILGKYYRKYLLGYISLSENNLLKVIEEKVNKWGHGINLEESLKKIEDKGLDIGLFVDYSTNIILKQQEHKQFFELETILRKYKNLSVIIFSEIDITNPEFTNLVNQCSSIFTHIIKYPLYSEKDSLQFIAYNENLWKVKFPEKIKKEIVKNCGGYLWLIRQALRLLRDEKDLSLEQIFTHELMLKKLEVIWKKLTEPEREILRKIYNKNVDEESKNSHQYSYLKIVRIIVNESFGIPLLRLVINKEKKTNQLIVKDGEVYFNKENVSFQLTKSELRIIRFLIDNKNKLVSRNDIAQKIWGVNWEEHYSDWAIDRLIYRLRKKLKKIGYDENLIKTYKSRGIRFG</sequence>
<dbReference type="Pfam" id="PF00486">
    <property type="entry name" value="Trans_reg_C"/>
    <property type="match status" value="1"/>
</dbReference>
<comment type="caution">
    <text evidence="4">The sequence shown here is derived from an EMBL/GenBank/DDBJ whole genome shotgun (WGS) entry which is preliminary data.</text>
</comment>
<gene>
    <name evidence="4" type="ORF">US40_C0009G0040</name>
</gene>
<accession>A0A0G0IM87</accession>
<feature type="DNA-binding region" description="OmpR/PhoB-type" evidence="2">
    <location>
        <begin position="295"/>
        <end position="399"/>
    </location>
</feature>
<dbReference type="InterPro" id="IPR027417">
    <property type="entry name" value="P-loop_NTPase"/>
</dbReference>
<dbReference type="PROSITE" id="PS51755">
    <property type="entry name" value="OMPR_PHOB"/>
    <property type="match status" value="1"/>
</dbReference>
<evidence type="ECO:0000313" key="5">
    <source>
        <dbReference type="Proteomes" id="UP000034917"/>
    </source>
</evidence>
<dbReference type="AlphaFoldDB" id="A0A0G0IM87"/>
<dbReference type="SMART" id="SM00862">
    <property type="entry name" value="Trans_reg_C"/>
    <property type="match status" value="1"/>
</dbReference>
<dbReference type="InterPro" id="IPR036388">
    <property type="entry name" value="WH-like_DNA-bd_sf"/>
</dbReference>
<dbReference type="InterPro" id="IPR001867">
    <property type="entry name" value="OmpR/PhoB-type_DNA-bd"/>
</dbReference>
<feature type="domain" description="OmpR/PhoB-type" evidence="3">
    <location>
        <begin position="295"/>
        <end position="399"/>
    </location>
</feature>
<proteinExistence type="predicted"/>
<dbReference type="SUPFAM" id="SSF46894">
    <property type="entry name" value="C-terminal effector domain of the bipartite response regulators"/>
    <property type="match status" value="1"/>
</dbReference>